<evidence type="ECO:0000313" key="2">
    <source>
        <dbReference type="Proteomes" id="UP000799118"/>
    </source>
</evidence>
<organism evidence="1 2">
    <name type="scientific">Gymnopus androsaceus JB14</name>
    <dbReference type="NCBI Taxonomy" id="1447944"/>
    <lineage>
        <taxon>Eukaryota</taxon>
        <taxon>Fungi</taxon>
        <taxon>Dikarya</taxon>
        <taxon>Basidiomycota</taxon>
        <taxon>Agaricomycotina</taxon>
        <taxon>Agaricomycetes</taxon>
        <taxon>Agaricomycetidae</taxon>
        <taxon>Agaricales</taxon>
        <taxon>Marasmiineae</taxon>
        <taxon>Omphalotaceae</taxon>
        <taxon>Gymnopus</taxon>
    </lineage>
</organism>
<dbReference type="Proteomes" id="UP000799118">
    <property type="component" value="Unassembled WGS sequence"/>
</dbReference>
<gene>
    <name evidence="1" type="ORF">BT96DRAFT_110108</name>
</gene>
<name>A0A6A4HI29_9AGAR</name>
<reference evidence="1" key="1">
    <citation type="journal article" date="2019" name="Environ. Microbiol.">
        <title>Fungal ecological strategies reflected in gene transcription - a case study of two litter decomposers.</title>
        <authorList>
            <person name="Barbi F."/>
            <person name="Kohler A."/>
            <person name="Barry K."/>
            <person name="Baskaran P."/>
            <person name="Daum C."/>
            <person name="Fauchery L."/>
            <person name="Ihrmark K."/>
            <person name="Kuo A."/>
            <person name="LaButti K."/>
            <person name="Lipzen A."/>
            <person name="Morin E."/>
            <person name="Grigoriev I.V."/>
            <person name="Henrissat B."/>
            <person name="Lindahl B."/>
            <person name="Martin F."/>
        </authorList>
    </citation>
    <scope>NUCLEOTIDE SEQUENCE</scope>
    <source>
        <strain evidence="1">JB14</strain>
    </source>
</reference>
<protein>
    <submittedName>
        <fullName evidence="1">Uncharacterized protein</fullName>
    </submittedName>
</protein>
<proteinExistence type="predicted"/>
<keyword evidence="2" id="KW-1185">Reference proteome</keyword>
<dbReference type="AlphaFoldDB" id="A0A6A4HI29"/>
<dbReference type="EMBL" id="ML769512">
    <property type="protein sequence ID" value="KAE9396545.1"/>
    <property type="molecule type" value="Genomic_DNA"/>
</dbReference>
<evidence type="ECO:0000313" key="1">
    <source>
        <dbReference type="EMBL" id="KAE9396545.1"/>
    </source>
</evidence>
<sequence length="69" mass="7540">MTVQMKRTLPPYQSHGLSGTVIKGEPFAGSSNIEFSGRSEFITASQGNKSRHHDSSSHTYLYCAFSISS</sequence>
<accession>A0A6A4HI29</accession>